<evidence type="ECO:0000313" key="2">
    <source>
        <dbReference type="Proteomes" id="UP000002497"/>
    </source>
</evidence>
<sequence>MRDVSKLSTLQGWWMGGFNAKDIQGQPLDRLRSGNNPCPRVKIYIMTCTHIILECKYWTLSQRGNASRIEEIAQVKAQPGLQGRGPRQTLDGRLLHPSTVRGASVRMRLEMRKKKKVKRLKSSPMAPKRRIWMRCFSLLWATRGKTCMLENRRDVVNMMKELDISQN</sequence>
<reference evidence="2" key="2">
    <citation type="submission" date="2010-03" db="EMBL/GenBank/DDBJ databases">
        <title>The genome sequence of Coccidioides posadasii strain Silveira.</title>
        <authorList>
            <consortium name="The Broad Institute Genome Sequencing Center for Infectious Disease"/>
            <person name="Neafsey D."/>
            <person name="Orbach M."/>
            <person name="Henn M.R."/>
            <person name="Cole G.T."/>
            <person name="Galgiani J."/>
            <person name="Gardner M.J."/>
            <person name="Kirkland T.N."/>
            <person name="Taylor J.W."/>
            <person name="Young S.K."/>
            <person name="Zeng Q."/>
            <person name="Koehrsen M."/>
            <person name="Alvarado L."/>
            <person name="Berlin A."/>
            <person name="Borenstein D."/>
            <person name="Chapman S.B."/>
            <person name="Chen Z."/>
            <person name="Engels R."/>
            <person name="Freedman E."/>
            <person name="Gellesch M."/>
            <person name="Goldberg J."/>
            <person name="Griggs A."/>
            <person name="Gujja S."/>
            <person name="Heilman E."/>
            <person name="Heiman D."/>
            <person name="Howarth C."/>
            <person name="Jen D."/>
            <person name="Larson L."/>
            <person name="Mehta T."/>
            <person name="Neiman D."/>
            <person name="Park D."/>
            <person name="Pearson M."/>
            <person name="Richards J."/>
            <person name="Roberts A."/>
            <person name="Saif S."/>
            <person name="Shea T."/>
            <person name="Shenoy N."/>
            <person name="Sisk P."/>
            <person name="Stolte C."/>
            <person name="Sykes S."/>
            <person name="Walk T."/>
            <person name="White J."/>
            <person name="Yandava C."/>
            <person name="Haas B."/>
            <person name="Nusbaum C."/>
            <person name="Birren B."/>
        </authorList>
    </citation>
    <scope>NUCLEOTIDE SEQUENCE [LARGE SCALE GENOMIC DNA]</scope>
    <source>
        <strain evidence="2">RMSCC 757 / Silveira</strain>
    </source>
</reference>
<evidence type="ECO:0000313" key="1">
    <source>
        <dbReference type="EMBL" id="EFW21431.1"/>
    </source>
</evidence>
<reference evidence="2" key="1">
    <citation type="journal article" date="2010" name="Genome Res.">
        <title>Population genomic sequencing of Coccidioides fungi reveals recent hybridization and transposon control.</title>
        <authorList>
            <person name="Neafsey D.E."/>
            <person name="Barker B.M."/>
            <person name="Sharpton T.J."/>
            <person name="Stajich J.E."/>
            <person name="Park D.J."/>
            <person name="Whiston E."/>
            <person name="Hung C.-Y."/>
            <person name="McMahan C."/>
            <person name="White J."/>
            <person name="Sykes S."/>
            <person name="Heiman D."/>
            <person name="Young S."/>
            <person name="Zeng Q."/>
            <person name="Abouelleil A."/>
            <person name="Aftuck L."/>
            <person name="Bessette D."/>
            <person name="Brown A."/>
            <person name="FitzGerald M."/>
            <person name="Lui A."/>
            <person name="Macdonald J.P."/>
            <person name="Priest M."/>
            <person name="Orbach M.J."/>
            <person name="Galgiani J.N."/>
            <person name="Kirkland T.N."/>
            <person name="Cole G.T."/>
            <person name="Birren B.W."/>
            <person name="Henn M.R."/>
            <person name="Taylor J.W."/>
            <person name="Rounsley S.D."/>
        </authorList>
    </citation>
    <scope>NUCLEOTIDE SEQUENCE [LARGE SCALE GENOMIC DNA]</scope>
    <source>
        <strain evidence="2">RMSCC 757 / Silveira</strain>
    </source>
</reference>
<dbReference type="HOGENOM" id="CLU_1594372_0_0_1"/>
<gene>
    <name evidence="1" type="ORF">CPSG_01588</name>
</gene>
<dbReference type="AlphaFoldDB" id="E9CVV5"/>
<accession>E9CVV5</accession>
<dbReference type="VEuPathDB" id="FungiDB:CPSG_01588"/>
<proteinExistence type="predicted"/>
<organism evidence="2">
    <name type="scientific">Coccidioides posadasii (strain RMSCC 757 / Silveira)</name>
    <name type="common">Valley fever fungus</name>
    <dbReference type="NCBI Taxonomy" id="443226"/>
    <lineage>
        <taxon>Eukaryota</taxon>
        <taxon>Fungi</taxon>
        <taxon>Dikarya</taxon>
        <taxon>Ascomycota</taxon>
        <taxon>Pezizomycotina</taxon>
        <taxon>Eurotiomycetes</taxon>
        <taxon>Eurotiomycetidae</taxon>
        <taxon>Onygenales</taxon>
        <taxon>Onygenaceae</taxon>
        <taxon>Coccidioides</taxon>
    </lineage>
</organism>
<dbReference type="EMBL" id="GL636487">
    <property type="protein sequence ID" value="EFW21431.1"/>
    <property type="molecule type" value="Genomic_DNA"/>
</dbReference>
<dbReference type="Proteomes" id="UP000002497">
    <property type="component" value="Unassembled WGS sequence"/>
</dbReference>
<keyword evidence="2" id="KW-1185">Reference proteome</keyword>
<protein>
    <submittedName>
        <fullName evidence="1">Uncharacterized protein</fullName>
    </submittedName>
</protein>
<name>E9CVV5_COCPS</name>